<proteinExistence type="predicted"/>
<protein>
    <submittedName>
        <fullName evidence="1">Uncharacterized protein</fullName>
    </submittedName>
</protein>
<dbReference type="Proteomes" id="UP000297245">
    <property type="component" value="Unassembled WGS sequence"/>
</dbReference>
<evidence type="ECO:0000313" key="1">
    <source>
        <dbReference type="EMBL" id="THU83948.1"/>
    </source>
</evidence>
<accession>A0A4S8L724</accession>
<name>A0A4S8L724_DENBC</name>
<feature type="non-terminal residue" evidence="1">
    <location>
        <position position="1"/>
    </location>
</feature>
<dbReference type="AlphaFoldDB" id="A0A4S8L724"/>
<gene>
    <name evidence="1" type="ORF">K435DRAFT_688532</name>
</gene>
<evidence type="ECO:0000313" key="2">
    <source>
        <dbReference type="Proteomes" id="UP000297245"/>
    </source>
</evidence>
<reference evidence="1 2" key="1">
    <citation type="journal article" date="2019" name="Nat. Ecol. Evol.">
        <title>Megaphylogeny resolves global patterns of mushroom evolution.</title>
        <authorList>
            <person name="Varga T."/>
            <person name="Krizsan K."/>
            <person name="Foldi C."/>
            <person name="Dima B."/>
            <person name="Sanchez-Garcia M."/>
            <person name="Sanchez-Ramirez S."/>
            <person name="Szollosi G.J."/>
            <person name="Szarkandi J.G."/>
            <person name="Papp V."/>
            <person name="Albert L."/>
            <person name="Andreopoulos W."/>
            <person name="Angelini C."/>
            <person name="Antonin V."/>
            <person name="Barry K.W."/>
            <person name="Bougher N.L."/>
            <person name="Buchanan P."/>
            <person name="Buyck B."/>
            <person name="Bense V."/>
            <person name="Catcheside P."/>
            <person name="Chovatia M."/>
            <person name="Cooper J."/>
            <person name="Damon W."/>
            <person name="Desjardin D."/>
            <person name="Finy P."/>
            <person name="Geml J."/>
            <person name="Haridas S."/>
            <person name="Hughes K."/>
            <person name="Justo A."/>
            <person name="Karasinski D."/>
            <person name="Kautmanova I."/>
            <person name="Kiss B."/>
            <person name="Kocsube S."/>
            <person name="Kotiranta H."/>
            <person name="LaButti K.M."/>
            <person name="Lechner B.E."/>
            <person name="Liimatainen K."/>
            <person name="Lipzen A."/>
            <person name="Lukacs Z."/>
            <person name="Mihaltcheva S."/>
            <person name="Morgado L.N."/>
            <person name="Niskanen T."/>
            <person name="Noordeloos M.E."/>
            <person name="Ohm R.A."/>
            <person name="Ortiz-Santana B."/>
            <person name="Ovrebo C."/>
            <person name="Racz N."/>
            <person name="Riley R."/>
            <person name="Savchenko A."/>
            <person name="Shiryaev A."/>
            <person name="Soop K."/>
            <person name="Spirin V."/>
            <person name="Szebenyi C."/>
            <person name="Tomsovsky M."/>
            <person name="Tulloss R.E."/>
            <person name="Uehling J."/>
            <person name="Grigoriev I.V."/>
            <person name="Vagvolgyi C."/>
            <person name="Papp T."/>
            <person name="Martin F.M."/>
            <person name="Miettinen O."/>
            <person name="Hibbett D.S."/>
            <person name="Nagy L.G."/>
        </authorList>
    </citation>
    <scope>NUCLEOTIDE SEQUENCE [LARGE SCALE GENOMIC DNA]</scope>
    <source>
        <strain evidence="1 2">CBS 962.96</strain>
    </source>
</reference>
<sequence length="119" mass="13855">VRGRLYPADSYNARGVPVWYHENQAKTERHVLAWHQLNDPRLQPYVHDIIVTTVYRRKSYKFRVFLKRHKNLPLSLSIRQLADVDVGGDIMLVACGKKVDIRNMCGRAETRAADQAVRR</sequence>
<dbReference type="EMBL" id="ML179632">
    <property type="protein sequence ID" value="THU83948.1"/>
    <property type="molecule type" value="Genomic_DNA"/>
</dbReference>
<organism evidence="1 2">
    <name type="scientific">Dendrothele bispora (strain CBS 962.96)</name>
    <dbReference type="NCBI Taxonomy" id="1314807"/>
    <lineage>
        <taxon>Eukaryota</taxon>
        <taxon>Fungi</taxon>
        <taxon>Dikarya</taxon>
        <taxon>Basidiomycota</taxon>
        <taxon>Agaricomycotina</taxon>
        <taxon>Agaricomycetes</taxon>
        <taxon>Agaricomycetidae</taxon>
        <taxon>Agaricales</taxon>
        <taxon>Agaricales incertae sedis</taxon>
        <taxon>Dendrothele</taxon>
    </lineage>
</organism>
<dbReference type="OrthoDB" id="2916406at2759"/>
<keyword evidence="2" id="KW-1185">Reference proteome</keyword>